<evidence type="ECO:0000313" key="1">
    <source>
        <dbReference type="EMBL" id="CAE0228530.1"/>
    </source>
</evidence>
<gene>
    <name evidence="1" type="ORF">SRAS04492_LOCUS314</name>
</gene>
<sequence length="318" mass="34851">MPIDQAVSLRIDTQQVLVVESVPARHPRRPPLPLGLLLLVLLTLRLVLSREVLHLLLGVEPDVVLDDRLDQLEVLLALHVIEQHLVEVDELPLPLLLALDDLQLPLLLARLFTLLRNGIRFIRLLLLLLLGFTRSAEPATLVPIEEAELALDVGLALHLEVHDSRLHHRLLQHLLILKPGGTKNEVVDEVAVHDGVGLLPLLLGLALKIDLEEGGVELLGRLQVLIVDDAGYIPAHLAELGRFLGVVLGELEFSGEVLDDLYHFGPVLLLLEEVSELVAAPELVHTLYLWVEVVNLGSGGYLSQESILLNILQGGGVG</sequence>
<name>A0A7S3FSG6_9SPIT</name>
<organism evidence="1">
    <name type="scientific">Strombidium rassoulzadegani</name>
    <dbReference type="NCBI Taxonomy" id="1082188"/>
    <lineage>
        <taxon>Eukaryota</taxon>
        <taxon>Sar</taxon>
        <taxon>Alveolata</taxon>
        <taxon>Ciliophora</taxon>
        <taxon>Intramacronucleata</taxon>
        <taxon>Spirotrichea</taxon>
        <taxon>Oligotrichia</taxon>
        <taxon>Strombidiidae</taxon>
        <taxon>Strombidium</taxon>
    </lineage>
</organism>
<proteinExistence type="predicted"/>
<reference evidence="1" key="1">
    <citation type="submission" date="2021-01" db="EMBL/GenBank/DDBJ databases">
        <authorList>
            <person name="Corre E."/>
            <person name="Pelletier E."/>
            <person name="Niang G."/>
            <person name="Scheremetjew M."/>
            <person name="Finn R."/>
            <person name="Kale V."/>
            <person name="Holt S."/>
            <person name="Cochrane G."/>
            <person name="Meng A."/>
            <person name="Brown T."/>
            <person name="Cohen L."/>
        </authorList>
    </citation>
    <scope>NUCLEOTIDE SEQUENCE</scope>
    <source>
        <strain evidence="1">Ras09</strain>
    </source>
</reference>
<dbReference type="AlphaFoldDB" id="A0A7S3FSG6"/>
<accession>A0A7S3FSG6</accession>
<dbReference type="EMBL" id="HBIA01000604">
    <property type="protein sequence ID" value="CAE0228530.1"/>
    <property type="molecule type" value="Transcribed_RNA"/>
</dbReference>
<protein>
    <submittedName>
        <fullName evidence="1">Uncharacterized protein</fullName>
    </submittedName>
</protein>